<protein>
    <submittedName>
        <fullName evidence="2">GNAT family N-acetyltransferase</fullName>
    </submittedName>
</protein>
<dbReference type="OrthoDB" id="9796171at2"/>
<sequence length="143" mass="16055">MLTRVRVETKEQLEEAYRIRTEVFVHEQGVSPEIEIDGHEAIAKHVLVLYDGQPVGAGRVREVDGVAKLERICVLQPFRKHKAGAAVMAELESIASEMGLEKAKLHAQTHAAGFYEKLGYTADSDMFMEDGIPHVRMIKKLEK</sequence>
<evidence type="ECO:0000313" key="3">
    <source>
        <dbReference type="Proteomes" id="UP000266482"/>
    </source>
</evidence>
<dbReference type="Gene3D" id="3.40.630.30">
    <property type="match status" value="1"/>
</dbReference>
<dbReference type="InterPro" id="IPR016181">
    <property type="entry name" value="Acyl_CoA_acyltransferase"/>
</dbReference>
<dbReference type="PANTHER" id="PTHR13355:SF11">
    <property type="entry name" value="GLUCOSAMINE 6-PHOSPHATE N-ACETYLTRANSFERASE"/>
    <property type="match status" value="1"/>
</dbReference>
<dbReference type="Proteomes" id="UP000266482">
    <property type="component" value="Unassembled WGS sequence"/>
</dbReference>
<dbReference type="EMBL" id="QXQA01000004">
    <property type="protein sequence ID" value="RIX53747.1"/>
    <property type="molecule type" value="Genomic_DNA"/>
</dbReference>
<accession>A0A3A1UZ26</accession>
<evidence type="ECO:0000313" key="2">
    <source>
        <dbReference type="EMBL" id="RIX53747.1"/>
    </source>
</evidence>
<dbReference type="PROSITE" id="PS51186">
    <property type="entry name" value="GNAT"/>
    <property type="match status" value="1"/>
</dbReference>
<keyword evidence="3" id="KW-1185">Reference proteome</keyword>
<proteinExistence type="predicted"/>
<organism evidence="2 3">
    <name type="scientific">Paenibacillus nanensis</name>
    <dbReference type="NCBI Taxonomy" id="393251"/>
    <lineage>
        <taxon>Bacteria</taxon>
        <taxon>Bacillati</taxon>
        <taxon>Bacillota</taxon>
        <taxon>Bacilli</taxon>
        <taxon>Bacillales</taxon>
        <taxon>Paenibacillaceae</taxon>
        <taxon>Paenibacillus</taxon>
    </lineage>
</organism>
<dbReference type="GO" id="GO:0004343">
    <property type="term" value="F:glucosamine 6-phosphate N-acetyltransferase activity"/>
    <property type="evidence" value="ECO:0007669"/>
    <property type="project" value="TreeGrafter"/>
</dbReference>
<name>A0A3A1UZ26_9BACL</name>
<feature type="domain" description="N-acetyltransferase" evidence="1">
    <location>
        <begin position="3"/>
        <end position="142"/>
    </location>
</feature>
<dbReference type="InterPro" id="IPR039143">
    <property type="entry name" value="GNPNAT1-like"/>
</dbReference>
<dbReference type="AlphaFoldDB" id="A0A3A1UZ26"/>
<gene>
    <name evidence="2" type="ORF">D3P08_09495</name>
</gene>
<keyword evidence="2" id="KW-0808">Transferase</keyword>
<dbReference type="PANTHER" id="PTHR13355">
    <property type="entry name" value="GLUCOSAMINE 6-PHOSPHATE N-ACETYLTRANSFERASE"/>
    <property type="match status" value="1"/>
</dbReference>
<evidence type="ECO:0000259" key="1">
    <source>
        <dbReference type="PROSITE" id="PS51186"/>
    </source>
</evidence>
<dbReference type="InterPro" id="IPR000182">
    <property type="entry name" value="GNAT_dom"/>
</dbReference>
<reference evidence="2 3" key="1">
    <citation type="submission" date="2018-09" db="EMBL/GenBank/DDBJ databases">
        <title>Paenibacillus aracenensis nov. sp. isolated from a cave in southern Spain.</title>
        <authorList>
            <person name="Jurado V."/>
            <person name="Gutierrez-Patricio S."/>
            <person name="Gonzalez-Pimentel J.L."/>
            <person name="Miller A.Z."/>
            <person name="Laiz L."/>
            <person name="Saiz-Jimenez C."/>
        </authorList>
    </citation>
    <scope>NUCLEOTIDE SEQUENCE [LARGE SCALE GENOMIC DNA]</scope>
    <source>
        <strain evidence="2 3">DSM 22867</strain>
    </source>
</reference>
<dbReference type="Pfam" id="PF13673">
    <property type="entry name" value="Acetyltransf_10"/>
    <property type="match status" value="1"/>
</dbReference>
<comment type="caution">
    <text evidence="2">The sequence shown here is derived from an EMBL/GenBank/DDBJ whole genome shotgun (WGS) entry which is preliminary data.</text>
</comment>
<dbReference type="SUPFAM" id="SSF55729">
    <property type="entry name" value="Acyl-CoA N-acyltransferases (Nat)"/>
    <property type="match status" value="1"/>
</dbReference>